<name>A0A3D8PCW9_9RHOB</name>
<evidence type="ECO:0000313" key="2">
    <source>
        <dbReference type="EMBL" id="RDW13111.1"/>
    </source>
</evidence>
<keyword evidence="3" id="KW-1185">Reference proteome</keyword>
<comment type="caution">
    <text evidence="2">The sequence shown here is derived from an EMBL/GenBank/DDBJ whole genome shotgun (WGS) entry which is preliminary data.</text>
</comment>
<feature type="transmembrane region" description="Helical" evidence="1">
    <location>
        <begin position="29"/>
        <end position="49"/>
    </location>
</feature>
<gene>
    <name evidence="2" type="ORF">DIE28_09965</name>
</gene>
<protein>
    <submittedName>
        <fullName evidence="2">Uncharacterized protein</fullName>
    </submittedName>
</protein>
<accession>A0A3D8PCW9</accession>
<evidence type="ECO:0000313" key="3">
    <source>
        <dbReference type="Proteomes" id="UP000256679"/>
    </source>
</evidence>
<reference evidence="2 3" key="1">
    <citation type="submission" date="2018-05" db="EMBL/GenBank/DDBJ databases">
        <title>Whole genome sequencing of Paracoccus thiocyanatus SST.</title>
        <authorList>
            <person name="Ghosh W."/>
            <person name="Rameez M.J."/>
            <person name="Roy C."/>
        </authorList>
    </citation>
    <scope>NUCLEOTIDE SEQUENCE [LARGE SCALE GENOMIC DNA]</scope>
    <source>
        <strain evidence="2 3">SST</strain>
    </source>
</reference>
<keyword evidence="1" id="KW-0812">Transmembrane</keyword>
<organism evidence="2 3">
    <name type="scientific">Paracoccus thiocyanatus</name>
    <dbReference type="NCBI Taxonomy" id="34006"/>
    <lineage>
        <taxon>Bacteria</taxon>
        <taxon>Pseudomonadati</taxon>
        <taxon>Pseudomonadota</taxon>
        <taxon>Alphaproteobacteria</taxon>
        <taxon>Rhodobacterales</taxon>
        <taxon>Paracoccaceae</taxon>
        <taxon>Paracoccus</taxon>
    </lineage>
</organism>
<dbReference type="AlphaFoldDB" id="A0A3D8PCW9"/>
<evidence type="ECO:0000256" key="1">
    <source>
        <dbReference type="SAM" id="Phobius"/>
    </source>
</evidence>
<sequence>MLEREAMSKREILDDARRDLRAAQRERDFSAPVLICAFFAAEAFAPTLRPDYSDLFIAIVAVYCLLSIRTAIHATALRNLIAIAGDDER</sequence>
<feature type="transmembrane region" description="Helical" evidence="1">
    <location>
        <begin position="55"/>
        <end position="72"/>
    </location>
</feature>
<dbReference type="Proteomes" id="UP000256679">
    <property type="component" value="Unassembled WGS sequence"/>
</dbReference>
<proteinExistence type="predicted"/>
<dbReference type="EMBL" id="QFCQ01000049">
    <property type="protein sequence ID" value="RDW13111.1"/>
    <property type="molecule type" value="Genomic_DNA"/>
</dbReference>
<keyword evidence="1" id="KW-0472">Membrane</keyword>
<keyword evidence="1" id="KW-1133">Transmembrane helix</keyword>